<feature type="compositionally biased region" description="Basic residues" evidence="1">
    <location>
        <begin position="147"/>
        <end position="159"/>
    </location>
</feature>
<dbReference type="AlphaFoldDB" id="A0A146KRP7"/>
<reference evidence="2" key="1">
    <citation type="journal article" date="2016" name="Gigascience">
        <title>De novo construction of an expanded transcriptome assembly for the western tarnished plant bug, Lygus hesperus.</title>
        <authorList>
            <person name="Tassone E.E."/>
            <person name="Geib S.M."/>
            <person name="Hall B."/>
            <person name="Fabrick J.A."/>
            <person name="Brent C.S."/>
            <person name="Hull J.J."/>
        </authorList>
    </citation>
    <scope>NUCLEOTIDE SEQUENCE</scope>
</reference>
<feature type="non-terminal residue" evidence="2">
    <location>
        <position position="197"/>
    </location>
</feature>
<organism evidence="2">
    <name type="scientific">Lygus hesperus</name>
    <name type="common">Western plant bug</name>
    <dbReference type="NCBI Taxonomy" id="30085"/>
    <lineage>
        <taxon>Eukaryota</taxon>
        <taxon>Metazoa</taxon>
        <taxon>Ecdysozoa</taxon>
        <taxon>Arthropoda</taxon>
        <taxon>Hexapoda</taxon>
        <taxon>Insecta</taxon>
        <taxon>Pterygota</taxon>
        <taxon>Neoptera</taxon>
        <taxon>Paraneoptera</taxon>
        <taxon>Hemiptera</taxon>
        <taxon>Heteroptera</taxon>
        <taxon>Panheteroptera</taxon>
        <taxon>Cimicomorpha</taxon>
        <taxon>Miridae</taxon>
        <taxon>Mirini</taxon>
        <taxon>Lygus</taxon>
    </lineage>
</organism>
<evidence type="ECO:0000313" key="2">
    <source>
        <dbReference type="EMBL" id="JAP97901.1"/>
    </source>
</evidence>
<name>A0A146KRP7_LYGHE</name>
<sequence>MFVGSICRRGGSNCLLHCTACDCASSQNTCTNVSACAGVQACSSMCGCVCNSTEGGFLRPHTLRPHLHSAITAGGMSKEVDSGRTIKRRNRRTAIQILFASKPQDEVDGRLRSREEMGSLYDTTHSVDVGSIPDWLLTPILTSRNRSRGKLRIKSRKLSNPRAQVQPPPPSNYVTGATDVHAVPRRSSSQQKSKKVK</sequence>
<dbReference type="EMBL" id="GDHC01020727">
    <property type="protein sequence ID" value="JAP97901.1"/>
    <property type="molecule type" value="Transcribed_RNA"/>
</dbReference>
<feature type="region of interest" description="Disordered" evidence="1">
    <location>
        <begin position="147"/>
        <end position="197"/>
    </location>
</feature>
<evidence type="ECO:0000256" key="1">
    <source>
        <dbReference type="SAM" id="MobiDB-lite"/>
    </source>
</evidence>
<gene>
    <name evidence="2" type="ORF">g.27070</name>
</gene>
<protein>
    <submittedName>
        <fullName evidence="2">Uncharacterized protein</fullName>
    </submittedName>
</protein>
<proteinExistence type="predicted"/>
<accession>A0A146KRP7</accession>